<sequence length="334" mass="37842">MGNTLGLGLGVGLGLGLCAGAGAVMQQAAAPNMEHLKRNTEALVTKVVTSRHQNNTEDIDESSAEGLRDAMSYAKENPMLIQVPVLGTARKFWRLSDKATRISRKLALILWNYHKAGRYLTAPLKVSNVWIGSTGSVKLRGASFSPKGFISIERVRDDYKHLSKVLILLIKTSGGDIDNLPPDYWEFLMLLGRGTFTMKDEFFIVNHVALLPMENRTEVFLMLHDRIVNYLGRTDRAKKKKILCNLPYKDNWLDTARANEVINKGVVKVQNEYRRTPIDLLRLNRNVRCHMHQYNSNNIEETLYCEWPELLMVMENMLHLVGELVDTGIENKFG</sequence>
<evidence type="ECO:0000256" key="1">
    <source>
        <dbReference type="SAM" id="SignalP"/>
    </source>
</evidence>
<gene>
    <name evidence="2" type="ORF">GQ55_1G141500</name>
</gene>
<accession>A0A2T7F5A9</accession>
<keyword evidence="1" id="KW-0732">Signal</keyword>
<evidence type="ECO:0000313" key="3">
    <source>
        <dbReference type="Proteomes" id="UP000244336"/>
    </source>
</evidence>
<dbReference type="Proteomes" id="UP000244336">
    <property type="component" value="Chromosome 1"/>
</dbReference>
<evidence type="ECO:0000313" key="2">
    <source>
        <dbReference type="EMBL" id="PUZ75255.1"/>
    </source>
</evidence>
<name>A0A2T7F5A9_9POAL</name>
<dbReference type="AlphaFoldDB" id="A0A2T7F5A9"/>
<protein>
    <submittedName>
        <fullName evidence="2">Uncharacterized protein</fullName>
    </submittedName>
</protein>
<dbReference type="PANTHER" id="PTHR35161">
    <property type="entry name" value="OS02G0303100 PROTEIN"/>
    <property type="match status" value="1"/>
</dbReference>
<feature type="signal peptide" evidence="1">
    <location>
        <begin position="1"/>
        <end position="23"/>
    </location>
</feature>
<dbReference type="Gramene" id="PUZ75255">
    <property type="protein sequence ID" value="PUZ75255"/>
    <property type="gene ID" value="GQ55_1G141500"/>
</dbReference>
<dbReference type="OrthoDB" id="627343at2759"/>
<feature type="chain" id="PRO_5015537359" evidence="1">
    <location>
        <begin position="24"/>
        <end position="334"/>
    </location>
</feature>
<keyword evidence="3" id="KW-1185">Reference proteome</keyword>
<organism evidence="2 3">
    <name type="scientific">Panicum hallii var. hallii</name>
    <dbReference type="NCBI Taxonomy" id="1504633"/>
    <lineage>
        <taxon>Eukaryota</taxon>
        <taxon>Viridiplantae</taxon>
        <taxon>Streptophyta</taxon>
        <taxon>Embryophyta</taxon>
        <taxon>Tracheophyta</taxon>
        <taxon>Spermatophyta</taxon>
        <taxon>Magnoliopsida</taxon>
        <taxon>Liliopsida</taxon>
        <taxon>Poales</taxon>
        <taxon>Poaceae</taxon>
        <taxon>PACMAD clade</taxon>
        <taxon>Panicoideae</taxon>
        <taxon>Panicodae</taxon>
        <taxon>Paniceae</taxon>
        <taxon>Panicinae</taxon>
        <taxon>Panicum</taxon>
        <taxon>Panicum sect. Panicum</taxon>
    </lineage>
</organism>
<dbReference type="PANTHER" id="PTHR35161:SF1">
    <property type="entry name" value="OS02G0138300 PROTEIN"/>
    <property type="match status" value="1"/>
</dbReference>
<proteinExistence type="predicted"/>
<dbReference type="EMBL" id="CM009749">
    <property type="protein sequence ID" value="PUZ75255.1"/>
    <property type="molecule type" value="Genomic_DNA"/>
</dbReference>
<reference evidence="2 3" key="1">
    <citation type="submission" date="2018-04" db="EMBL/GenBank/DDBJ databases">
        <title>WGS assembly of Panicum hallii var. hallii HAL2.</title>
        <authorList>
            <person name="Lovell J."/>
            <person name="Jenkins J."/>
            <person name="Lowry D."/>
            <person name="Mamidi S."/>
            <person name="Sreedasyam A."/>
            <person name="Weng X."/>
            <person name="Barry K."/>
            <person name="Bonette J."/>
            <person name="Campitelli B."/>
            <person name="Daum C."/>
            <person name="Gordon S."/>
            <person name="Gould B."/>
            <person name="Lipzen A."/>
            <person name="MacQueen A."/>
            <person name="Palacio-Mejia J."/>
            <person name="Plott C."/>
            <person name="Shakirov E."/>
            <person name="Shu S."/>
            <person name="Yoshinaga Y."/>
            <person name="Zane M."/>
            <person name="Rokhsar D."/>
            <person name="Grimwood J."/>
            <person name="Schmutz J."/>
            <person name="Juenger T."/>
        </authorList>
    </citation>
    <scope>NUCLEOTIDE SEQUENCE [LARGE SCALE GENOMIC DNA]</scope>
    <source>
        <strain evidence="3">cv. HAL2</strain>
    </source>
</reference>